<feature type="transmembrane region" description="Helical" evidence="10">
    <location>
        <begin position="198"/>
        <end position="217"/>
    </location>
</feature>
<evidence type="ECO:0000256" key="5">
    <source>
        <dbReference type="ARBA" id="ARBA00023065"/>
    </source>
</evidence>
<name>A0AAW9Q8J8_9CYAN</name>
<feature type="transmembrane region" description="Helical" evidence="10">
    <location>
        <begin position="154"/>
        <end position="178"/>
    </location>
</feature>
<dbReference type="Gene3D" id="3.40.190.10">
    <property type="entry name" value="Periplasmic binding protein-like II"/>
    <property type="match status" value="2"/>
</dbReference>
<keyword evidence="5" id="KW-0406">Ion transport</keyword>
<comment type="caution">
    <text evidence="13">The sequence shown here is derived from an EMBL/GenBank/DDBJ whole genome shotgun (WGS) entry which is preliminary data.</text>
</comment>
<dbReference type="Gene3D" id="1.10.287.70">
    <property type="match status" value="1"/>
</dbReference>
<dbReference type="RefSeq" id="WP_330485979.1">
    <property type="nucleotide sequence ID" value="NZ_JAZBJZ010000142.1"/>
</dbReference>
<sequence>MQKKYWSWIAIGLTVVLSLVLTIYFSVQLPAFAQKPANTAPNVTTEVKPNQTLRVVTRVLKPFVFEDGKELAGFSIDILRNIATELGIKYTLSVQPSVNGMLEQVKTNQADLGIAAVSITKERDKDFDFSYPFFQGGLQILVPMKNSGNSLFSMVANFFSVGLFQVIGLILLVSLIPVHIVWWVESRDEGGMLENKSYFPGIFTVFWWVLATLATQAEQMPRTWIGRVVAIFWMFTAVVFVAYFTATVTTSLTVQQLQGSIQSESDLPGKNIATIAGSTSANYLRKNNIQSTEVDRIEAAYDLILNGQADAVVFDAPVLLYYASHEGKGKVQVVGGVFENENYGIVFPPNSPLRRQVNNTLLTLLENGTYKDLYKKWFVRN</sequence>
<keyword evidence="4 10" id="KW-1133">Transmembrane helix</keyword>
<keyword evidence="2" id="KW-0813">Transport</keyword>
<evidence type="ECO:0000256" key="6">
    <source>
        <dbReference type="ARBA" id="ARBA00023136"/>
    </source>
</evidence>
<dbReference type="GO" id="GO:0016020">
    <property type="term" value="C:membrane"/>
    <property type="evidence" value="ECO:0007669"/>
    <property type="project" value="UniProtKB-SubCell"/>
</dbReference>
<evidence type="ECO:0000259" key="11">
    <source>
        <dbReference type="SMART" id="SM00062"/>
    </source>
</evidence>
<accession>A0AAW9Q8J8</accession>
<evidence type="ECO:0000256" key="3">
    <source>
        <dbReference type="ARBA" id="ARBA00022692"/>
    </source>
</evidence>
<keyword evidence="8" id="KW-0325">Glycoprotein</keyword>
<evidence type="ECO:0000313" key="14">
    <source>
        <dbReference type="Proteomes" id="UP001333818"/>
    </source>
</evidence>
<dbReference type="InterPro" id="IPR015683">
    <property type="entry name" value="Ionotropic_Glu_rcpt"/>
</dbReference>
<keyword evidence="7" id="KW-0675">Receptor</keyword>
<proteinExistence type="predicted"/>
<gene>
    <name evidence="13" type="ORF">V2H45_22625</name>
</gene>
<evidence type="ECO:0000313" key="13">
    <source>
        <dbReference type="EMBL" id="MEE3719543.1"/>
    </source>
</evidence>
<keyword evidence="6 10" id="KW-0472">Membrane</keyword>
<evidence type="ECO:0000256" key="1">
    <source>
        <dbReference type="ARBA" id="ARBA00004141"/>
    </source>
</evidence>
<reference evidence="13" key="1">
    <citation type="submission" date="2024-01" db="EMBL/GenBank/DDBJ databases">
        <title>Bank of Algae and Cyanobacteria of the Azores (BACA) strain genomes.</title>
        <authorList>
            <person name="Luz R."/>
            <person name="Cordeiro R."/>
            <person name="Fonseca A."/>
            <person name="Goncalves V."/>
        </authorList>
    </citation>
    <scope>NUCLEOTIDE SEQUENCE</scope>
    <source>
        <strain evidence="13">BACA0141</strain>
    </source>
</reference>
<dbReference type="Pfam" id="PF00497">
    <property type="entry name" value="SBP_bac_3"/>
    <property type="match status" value="1"/>
</dbReference>
<organism evidence="13 14">
    <name type="scientific">Tumidithrix elongata BACA0141</name>
    <dbReference type="NCBI Taxonomy" id="2716417"/>
    <lineage>
        <taxon>Bacteria</taxon>
        <taxon>Bacillati</taxon>
        <taxon>Cyanobacteriota</taxon>
        <taxon>Cyanophyceae</taxon>
        <taxon>Pseudanabaenales</taxon>
        <taxon>Pseudanabaenaceae</taxon>
        <taxon>Tumidithrix</taxon>
        <taxon>Tumidithrix elongata</taxon>
    </lineage>
</organism>
<dbReference type="PANTHER" id="PTHR18966">
    <property type="entry name" value="IONOTROPIC GLUTAMATE RECEPTOR"/>
    <property type="match status" value="1"/>
</dbReference>
<feature type="transmembrane region" description="Helical" evidence="10">
    <location>
        <begin position="224"/>
        <end position="246"/>
    </location>
</feature>
<evidence type="ECO:0000256" key="4">
    <source>
        <dbReference type="ARBA" id="ARBA00022989"/>
    </source>
</evidence>
<evidence type="ECO:0000256" key="9">
    <source>
        <dbReference type="ARBA" id="ARBA00023303"/>
    </source>
</evidence>
<dbReference type="SMART" id="SM00062">
    <property type="entry name" value="PBPb"/>
    <property type="match status" value="1"/>
</dbReference>
<dbReference type="AlphaFoldDB" id="A0AAW9Q8J8"/>
<dbReference type="SUPFAM" id="SSF81324">
    <property type="entry name" value="Voltage-gated potassium channels"/>
    <property type="match status" value="1"/>
</dbReference>
<keyword evidence="9" id="KW-0407">Ion channel</keyword>
<feature type="domain" description="Ionotropic glutamate receptor C-terminal" evidence="12">
    <location>
        <begin position="52"/>
        <end position="380"/>
    </location>
</feature>
<evidence type="ECO:0000256" key="8">
    <source>
        <dbReference type="ARBA" id="ARBA00023180"/>
    </source>
</evidence>
<feature type="transmembrane region" description="Helical" evidence="10">
    <location>
        <begin position="6"/>
        <end position="27"/>
    </location>
</feature>
<evidence type="ECO:0000256" key="2">
    <source>
        <dbReference type="ARBA" id="ARBA00022448"/>
    </source>
</evidence>
<feature type="domain" description="Solute-binding protein family 3/N-terminal" evidence="11">
    <location>
        <begin position="52"/>
        <end position="381"/>
    </location>
</feature>
<keyword evidence="3 10" id="KW-0812">Transmembrane</keyword>
<comment type="subcellular location">
    <subcellularLocation>
        <location evidence="1">Membrane</location>
        <topology evidence="1">Multi-pass membrane protein</topology>
    </subcellularLocation>
</comment>
<dbReference type="SUPFAM" id="SSF53850">
    <property type="entry name" value="Periplasmic binding protein-like II"/>
    <property type="match status" value="1"/>
</dbReference>
<dbReference type="InterPro" id="IPR001320">
    <property type="entry name" value="Iontro_rcpt_C"/>
</dbReference>
<dbReference type="InterPro" id="IPR001638">
    <property type="entry name" value="Solute-binding_3/MltF_N"/>
</dbReference>
<dbReference type="GO" id="GO:0015276">
    <property type="term" value="F:ligand-gated monoatomic ion channel activity"/>
    <property type="evidence" value="ECO:0007669"/>
    <property type="project" value="InterPro"/>
</dbReference>
<protein>
    <submittedName>
        <fullName evidence="13">Transporter substrate-binding domain-containing protein</fullName>
    </submittedName>
</protein>
<dbReference type="Pfam" id="PF00060">
    <property type="entry name" value="Lig_chan"/>
    <property type="match status" value="1"/>
</dbReference>
<evidence type="ECO:0000256" key="7">
    <source>
        <dbReference type="ARBA" id="ARBA00023170"/>
    </source>
</evidence>
<evidence type="ECO:0000256" key="10">
    <source>
        <dbReference type="SAM" id="Phobius"/>
    </source>
</evidence>
<keyword evidence="14" id="KW-1185">Reference proteome</keyword>
<evidence type="ECO:0000259" key="12">
    <source>
        <dbReference type="SMART" id="SM00079"/>
    </source>
</evidence>
<dbReference type="SMART" id="SM00079">
    <property type="entry name" value="PBPe"/>
    <property type="match status" value="1"/>
</dbReference>
<dbReference type="EMBL" id="JAZBJZ010000142">
    <property type="protein sequence ID" value="MEE3719543.1"/>
    <property type="molecule type" value="Genomic_DNA"/>
</dbReference>
<dbReference type="Proteomes" id="UP001333818">
    <property type="component" value="Unassembled WGS sequence"/>
</dbReference>